<dbReference type="Pfam" id="PF04285">
    <property type="entry name" value="DUF444"/>
    <property type="match status" value="1"/>
</dbReference>
<evidence type="ECO:0000256" key="1">
    <source>
        <dbReference type="HAMAP-Rule" id="MF_01232"/>
    </source>
</evidence>
<reference evidence="3" key="1">
    <citation type="submission" date="2022-11" db="EMBL/GenBank/DDBJ databases">
        <title>Hoeflea poritis sp. nov., isolated from scleractinian coral Porites lutea.</title>
        <authorList>
            <person name="Zhang G."/>
            <person name="Wei Q."/>
            <person name="Cai L."/>
        </authorList>
    </citation>
    <scope>NUCLEOTIDE SEQUENCE</scope>
    <source>
        <strain evidence="3">E7-10</strain>
    </source>
</reference>
<evidence type="ECO:0000256" key="2">
    <source>
        <dbReference type="SAM" id="MobiDB-lite"/>
    </source>
</evidence>
<comment type="caution">
    <text evidence="3">The sequence shown here is derived from an EMBL/GenBank/DDBJ whole genome shotgun (WGS) entry which is preliminary data.</text>
</comment>
<name>A0ABT4VSG8_9HYPH</name>
<sequence length="440" mass="50787">MGHFVDRRLNPKDKSLGNRRRFLKRVRSHVKKAVDEAVRTRGIADTDSGEEVVVPADSIAEPSFRHSRKAGRRDYASTGNKSYQAGDKIKKPPSGEGGDGGKEGSDSGEGEDDFLFVLSRDEFLDLFFEDMELPNLVKRGLKQIEVTKPFRAGFSITGSPSNINVERTMRNALGRRLALKRPKDLEVRALREEIFKMEKISKPTQEQRLELSVLHELLEDLLRRQKVISYIDPLDVRYNYFEMRPEPRERAVMFCLMDVSASMGEREKDLAKRFFVLLHLFLSRRYKSVDLVFVRHTHNAKEVDEETFFYARETGGTVVSTALVEARQIIEDRYPASEWNIYIAQASDGENYSGDSKKCVQILNEELMKDCQYFAYVEIVDEAEAEFLNSEENGIELWREYRRVAGRWPNFAMKRIARPGDIYPVFRELFAKKTAEDNGH</sequence>
<dbReference type="EMBL" id="JAPJZH010000011">
    <property type="protein sequence ID" value="MDA4847140.1"/>
    <property type="molecule type" value="Genomic_DNA"/>
</dbReference>
<dbReference type="Proteomes" id="UP001148313">
    <property type="component" value="Unassembled WGS sequence"/>
</dbReference>
<proteinExistence type="inferred from homology"/>
<dbReference type="PANTHER" id="PTHR30510">
    <property type="entry name" value="UPF0229 PROTEIN YEAH"/>
    <property type="match status" value="1"/>
</dbReference>
<organism evidence="3 4">
    <name type="scientific">Hoeflea poritis</name>
    <dbReference type="NCBI Taxonomy" id="2993659"/>
    <lineage>
        <taxon>Bacteria</taxon>
        <taxon>Pseudomonadati</taxon>
        <taxon>Pseudomonadota</taxon>
        <taxon>Alphaproteobacteria</taxon>
        <taxon>Hyphomicrobiales</taxon>
        <taxon>Rhizobiaceae</taxon>
        <taxon>Hoeflea</taxon>
    </lineage>
</organism>
<dbReference type="NCBIfam" id="NF003707">
    <property type="entry name" value="PRK05325.1-2"/>
    <property type="match status" value="1"/>
</dbReference>
<gene>
    <name evidence="3" type="ORF">OOZ53_17405</name>
</gene>
<protein>
    <recommendedName>
        <fullName evidence="1">UPF0229 protein OOZ53_17405</fullName>
    </recommendedName>
</protein>
<dbReference type="InterPro" id="IPR006698">
    <property type="entry name" value="UPF0229"/>
</dbReference>
<dbReference type="HAMAP" id="MF_01232">
    <property type="entry name" value="UPF0229"/>
    <property type="match status" value="1"/>
</dbReference>
<dbReference type="NCBIfam" id="NF003708">
    <property type="entry name" value="PRK05325.1-3"/>
    <property type="match status" value="1"/>
</dbReference>
<accession>A0ABT4VSG8</accession>
<evidence type="ECO:0000313" key="3">
    <source>
        <dbReference type="EMBL" id="MDA4847140.1"/>
    </source>
</evidence>
<evidence type="ECO:0000313" key="4">
    <source>
        <dbReference type="Proteomes" id="UP001148313"/>
    </source>
</evidence>
<comment type="similarity">
    <text evidence="1">Belongs to the UPF0229 family.</text>
</comment>
<feature type="region of interest" description="Disordered" evidence="2">
    <location>
        <begin position="55"/>
        <end position="108"/>
    </location>
</feature>
<keyword evidence="4" id="KW-1185">Reference proteome</keyword>
<dbReference type="RefSeq" id="WP_271090946.1">
    <property type="nucleotide sequence ID" value="NZ_JAPJZH010000011.1"/>
</dbReference>
<dbReference type="PANTHER" id="PTHR30510:SF2">
    <property type="entry name" value="UPF0229 PROTEIN YEAH"/>
    <property type="match status" value="1"/>
</dbReference>